<protein>
    <submittedName>
        <fullName evidence="2">Stage II sporulation protein E</fullName>
    </submittedName>
</protein>
<dbReference type="STRING" id="1307839.L21SP5_01211"/>
<dbReference type="PATRIC" id="fig|1307839.3.peg.1299"/>
<evidence type="ECO:0000259" key="1">
    <source>
        <dbReference type="Pfam" id="PF07228"/>
    </source>
</evidence>
<dbReference type="OrthoDB" id="1090916at2"/>
<dbReference type="Proteomes" id="UP000064893">
    <property type="component" value="Chromosome"/>
</dbReference>
<dbReference type="EMBL" id="CP013118">
    <property type="protein sequence ID" value="ALO14866.1"/>
    <property type="molecule type" value="Genomic_DNA"/>
</dbReference>
<dbReference type="AlphaFoldDB" id="A0A0S2HXX2"/>
<dbReference type="Gene3D" id="3.60.40.10">
    <property type="entry name" value="PPM-type phosphatase domain"/>
    <property type="match status" value="1"/>
</dbReference>
<accession>A0A0S2HXX2</accession>
<gene>
    <name evidence="2" type="ORF">L21SP5_01211</name>
</gene>
<dbReference type="SUPFAM" id="SSF81606">
    <property type="entry name" value="PP2C-like"/>
    <property type="match status" value="1"/>
</dbReference>
<proteinExistence type="predicted"/>
<evidence type="ECO:0000313" key="2">
    <source>
        <dbReference type="EMBL" id="ALO14866.1"/>
    </source>
</evidence>
<dbReference type="InterPro" id="IPR036457">
    <property type="entry name" value="PPM-type-like_dom_sf"/>
</dbReference>
<dbReference type="KEGG" id="blq:L21SP5_01211"/>
<dbReference type="RefSeq" id="WP_057952379.1">
    <property type="nucleotide sequence ID" value="NZ_CP013118.1"/>
</dbReference>
<name>A0A0S2HXX2_9BACT</name>
<keyword evidence="3" id="KW-1185">Reference proteome</keyword>
<evidence type="ECO:0000313" key="3">
    <source>
        <dbReference type="Proteomes" id="UP000064893"/>
    </source>
</evidence>
<dbReference type="InterPro" id="IPR001932">
    <property type="entry name" value="PPM-type_phosphatase-like_dom"/>
</dbReference>
<feature type="domain" description="PPM-type phosphatase" evidence="1">
    <location>
        <begin position="33"/>
        <end position="224"/>
    </location>
</feature>
<sequence>MSAFYTEVNCQQRNHEGERICGDVFISKRLREERRTIAVLSDGMGHGVKANMLATLTATMAVNFTREHKDYQTIAEIIMNTLPVCSVRKISYSTFTIVDVEDSGEVSILEYDNPNCIIMRGARVHDPGWENIVMESEQNKGKELRAVKFRPRKEDRIIFWSDGIIQSGLGSHKYPFGWGIEDSTDFVVRTVQKTPYISARKLAQKVLNMAVMNDNYESKDDTSCATIYFREPRKLLISTGPPFEKSRDIELAMSVHQFEGKKIVCGATTAEIIARELGREIVDEFEFHDPDLPPVSHMQGVDLITEGILTLSKAYNMLHDYNNNIKLGNGPADRIVKMLLESDEINIIIGTKINIAHQDPTLPVELEIRRTVVKRIARVLEEKFLKEVALQYI</sequence>
<dbReference type="Pfam" id="PF07228">
    <property type="entry name" value="SpoIIE"/>
    <property type="match status" value="1"/>
</dbReference>
<reference evidence="2 3" key="1">
    <citation type="submission" date="2015-11" db="EMBL/GenBank/DDBJ databases">
        <title>Description and complete genome sequence of a novel strain predominating in hypersaline microbial mats and representing a new family of the Bacteriodetes phylum.</title>
        <authorList>
            <person name="Spring S."/>
            <person name="Bunk B."/>
            <person name="Sproer C."/>
            <person name="Klenk H.-P."/>
        </authorList>
    </citation>
    <scope>NUCLEOTIDE SEQUENCE [LARGE SCALE GENOMIC DNA]</scope>
    <source>
        <strain evidence="2 3">L21-Spi-D4</strain>
    </source>
</reference>
<organism evidence="2 3">
    <name type="scientific">Salinivirga cyanobacteriivorans</name>
    <dbReference type="NCBI Taxonomy" id="1307839"/>
    <lineage>
        <taxon>Bacteria</taxon>
        <taxon>Pseudomonadati</taxon>
        <taxon>Bacteroidota</taxon>
        <taxon>Bacteroidia</taxon>
        <taxon>Bacteroidales</taxon>
        <taxon>Salinivirgaceae</taxon>
        <taxon>Salinivirga</taxon>
    </lineage>
</organism>